<dbReference type="GO" id="GO:0003677">
    <property type="term" value="F:DNA binding"/>
    <property type="evidence" value="ECO:0007669"/>
    <property type="project" value="UniProtKB-KW"/>
</dbReference>
<organism evidence="5 6">
    <name type="scientific">Georgenia satyanarayanai</name>
    <dbReference type="NCBI Taxonomy" id="860221"/>
    <lineage>
        <taxon>Bacteria</taxon>
        <taxon>Bacillati</taxon>
        <taxon>Actinomycetota</taxon>
        <taxon>Actinomycetes</taxon>
        <taxon>Micrococcales</taxon>
        <taxon>Bogoriellaceae</taxon>
        <taxon>Georgenia</taxon>
    </lineage>
</organism>
<evidence type="ECO:0000259" key="4">
    <source>
        <dbReference type="PROSITE" id="PS50043"/>
    </source>
</evidence>
<keyword evidence="1" id="KW-0805">Transcription regulation</keyword>
<reference evidence="5 6" key="1">
    <citation type="submission" date="2016-10" db="EMBL/GenBank/DDBJ databases">
        <authorList>
            <person name="Cai Z."/>
        </authorList>
    </citation>
    <scope>NUCLEOTIDE SEQUENCE [LARGE SCALE GENOMIC DNA]</scope>
    <source>
        <strain evidence="5 6">CGMCC 1.10826</strain>
    </source>
</reference>
<evidence type="ECO:0000256" key="1">
    <source>
        <dbReference type="ARBA" id="ARBA00023015"/>
    </source>
</evidence>
<dbReference type="InterPro" id="IPR027417">
    <property type="entry name" value="P-loop_NTPase"/>
</dbReference>
<dbReference type="InterPro" id="IPR039420">
    <property type="entry name" value="WalR-like"/>
</dbReference>
<dbReference type="GO" id="GO:0006355">
    <property type="term" value="P:regulation of DNA-templated transcription"/>
    <property type="evidence" value="ECO:0007669"/>
    <property type="project" value="InterPro"/>
</dbReference>
<dbReference type="EMBL" id="UETB01000006">
    <property type="protein sequence ID" value="SSA42507.1"/>
    <property type="molecule type" value="Genomic_DNA"/>
</dbReference>
<evidence type="ECO:0000313" key="6">
    <source>
        <dbReference type="Proteomes" id="UP000250222"/>
    </source>
</evidence>
<dbReference type="CDD" id="cd06170">
    <property type="entry name" value="LuxR_C_like"/>
    <property type="match status" value="1"/>
</dbReference>
<proteinExistence type="predicted"/>
<dbReference type="PANTHER" id="PTHR43214">
    <property type="entry name" value="TWO-COMPONENT RESPONSE REGULATOR"/>
    <property type="match status" value="1"/>
</dbReference>
<sequence length="838" mass="91388">MRERVHRTRLPRVPSVFCPTPAADAVVRHLPALVLLRAPRGYGKTSTVAYWLRSGEFDDRAVAWLTLSERTGVAELWTAVHDALVAAGVASPASEPDLDTVDQELRRLTRRLVLVIDGLHQVTDVDVDAELVELAQVHELLHLVVTTRLARPILSIGPATVDAAVLDVAELSLTAAETTLLAGRLGLSLSPEEISQLLAEYAGWPALVRAALLETRRASDGRLVTDSAAIARYTALVIKDQEQAKWRDVLMTLAVPDPLRPGDLEVLVEDPAQLPLADVVIQSSYTDRRANGTSAYPRGLRQALLENLRSDSPERFREVNDLLARRRREQQLAGEALTYAMRAEAWPLVLGILEDHWAELLDRHPDAVQAAVRTMPRELVASSARLVVAHDYVLDRDTGHQAEAALRSGLLTPGGPMPVRSLTTTQRLALRFDGTPTFGAAQILLGRLDSTLADDGHPRHPPDVERAIPELLTQWALSMLHANDGVRAAYGFALACQEAVRLGNSAAAREAAHGTALAMALLGHTRSADAWSTYGDGLAATPTRLEVVARPLARTVLAGMRLARSTWPTVPTITGEHGLAPLLELTRVAAAFAEILHGRFERARVVLQRHATDHGQDQAELVRASVAALQVDLALAEGRLDRAGVLLAGTHDDGAWTHASRARHAFYVGAYAETLRLTENGATFAGTRPRVGLELLLLHACASWRTGQRETAVDDLATAVGLAADTEVLLPFLTVPRTDLEAIAPDGSWARQFLDEPRLAHTDTVFPEPLRAGQLSVAELRVLRELRSDVPLAHIGRRLYLSESTVKTHVRRIYRKLGVSDRTHALERARELSLLDDD</sequence>
<evidence type="ECO:0000256" key="2">
    <source>
        <dbReference type="ARBA" id="ARBA00023125"/>
    </source>
</evidence>
<dbReference type="Pfam" id="PF00196">
    <property type="entry name" value="GerE"/>
    <property type="match status" value="1"/>
</dbReference>
<dbReference type="SUPFAM" id="SSF52540">
    <property type="entry name" value="P-loop containing nucleoside triphosphate hydrolases"/>
    <property type="match status" value="1"/>
</dbReference>
<feature type="domain" description="HTH luxR-type" evidence="4">
    <location>
        <begin position="768"/>
        <end position="833"/>
    </location>
</feature>
<protein>
    <submittedName>
        <fullName evidence="5">ATP-, maltotriose- and DNA-dependent transcriptional regulator MalT</fullName>
    </submittedName>
</protein>
<keyword evidence="3" id="KW-0804">Transcription</keyword>
<keyword evidence="2" id="KW-0238">DNA-binding</keyword>
<accession>A0A2Y9AJN4</accession>
<dbReference type="SMART" id="SM00421">
    <property type="entry name" value="HTH_LUXR"/>
    <property type="match status" value="1"/>
</dbReference>
<keyword evidence="6" id="KW-1185">Reference proteome</keyword>
<dbReference type="Gene3D" id="1.10.10.10">
    <property type="entry name" value="Winged helix-like DNA-binding domain superfamily/Winged helix DNA-binding domain"/>
    <property type="match status" value="1"/>
</dbReference>
<dbReference type="InterPro" id="IPR036388">
    <property type="entry name" value="WH-like_DNA-bd_sf"/>
</dbReference>
<dbReference type="PANTHER" id="PTHR43214:SF24">
    <property type="entry name" value="TRANSCRIPTIONAL REGULATORY PROTEIN NARL-RELATED"/>
    <property type="match status" value="1"/>
</dbReference>
<name>A0A2Y9AJN4_9MICO</name>
<dbReference type="SUPFAM" id="SSF46894">
    <property type="entry name" value="C-terminal effector domain of the bipartite response regulators"/>
    <property type="match status" value="1"/>
</dbReference>
<dbReference type="InterPro" id="IPR000792">
    <property type="entry name" value="Tscrpt_reg_LuxR_C"/>
</dbReference>
<dbReference type="Proteomes" id="UP000250222">
    <property type="component" value="Unassembled WGS sequence"/>
</dbReference>
<dbReference type="InterPro" id="IPR016032">
    <property type="entry name" value="Sig_transdc_resp-reg_C-effctor"/>
</dbReference>
<evidence type="ECO:0000256" key="3">
    <source>
        <dbReference type="ARBA" id="ARBA00023163"/>
    </source>
</evidence>
<gene>
    <name evidence="5" type="ORF">SAMN05216184_106179</name>
</gene>
<dbReference type="OrthoDB" id="134985at2"/>
<dbReference type="RefSeq" id="WP_110852552.1">
    <property type="nucleotide sequence ID" value="NZ_QKLZ01000006.1"/>
</dbReference>
<dbReference type="AlphaFoldDB" id="A0A2Y9AJN4"/>
<evidence type="ECO:0000313" key="5">
    <source>
        <dbReference type="EMBL" id="SSA42507.1"/>
    </source>
</evidence>
<dbReference type="PROSITE" id="PS50043">
    <property type="entry name" value="HTH_LUXR_2"/>
    <property type="match status" value="1"/>
</dbReference>